<dbReference type="GO" id="GO:0008137">
    <property type="term" value="F:NADH dehydrogenase (ubiquinone) activity"/>
    <property type="evidence" value="ECO:0007669"/>
    <property type="project" value="UniProtKB-EC"/>
</dbReference>
<dbReference type="Gene3D" id="1.10.287.3510">
    <property type="match status" value="1"/>
</dbReference>
<keyword evidence="6 17" id="KW-0813">Transport</keyword>
<evidence type="ECO:0000256" key="15">
    <source>
        <dbReference type="ARBA" id="ARBA00023136"/>
    </source>
</evidence>
<keyword evidence="14 17" id="KW-0496">Mitochondrion</keyword>
<keyword evidence="15 17" id="KW-0472">Membrane</keyword>
<comment type="similarity">
    <text evidence="3 17">Belongs to the complex I subunit 4L family.</text>
</comment>
<feature type="transmembrane region" description="Helical" evidence="17">
    <location>
        <begin position="20"/>
        <end position="41"/>
    </location>
</feature>
<accession>A0A343C319</accession>
<evidence type="ECO:0000256" key="8">
    <source>
        <dbReference type="ARBA" id="ARBA00022692"/>
    </source>
</evidence>
<sequence length="85" mass="10014">MFLMGILGFTLNRKHLLTTLLSMEFVILVLFLFMYMCFLSFNYELYFVLIFFTMSVCESAMGLSLMVALIRSYGNDYFNSLNVLW</sequence>
<keyword evidence="12 17" id="KW-0520">NAD</keyword>
<evidence type="ECO:0000256" key="9">
    <source>
        <dbReference type="ARBA" id="ARBA00022967"/>
    </source>
</evidence>
<evidence type="ECO:0000256" key="16">
    <source>
        <dbReference type="ARBA" id="ARBA00049551"/>
    </source>
</evidence>
<keyword evidence="17" id="KW-0999">Mitochondrion inner membrane</keyword>
<proteinExistence type="inferred from homology"/>
<keyword evidence="9 17" id="KW-1278">Translocase</keyword>
<evidence type="ECO:0000256" key="5">
    <source>
        <dbReference type="ARBA" id="ARBA00016612"/>
    </source>
</evidence>
<evidence type="ECO:0000256" key="7">
    <source>
        <dbReference type="ARBA" id="ARBA00022660"/>
    </source>
</evidence>
<evidence type="ECO:0000256" key="2">
    <source>
        <dbReference type="ARBA" id="ARBA00004225"/>
    </source>
</evidence>
<evidence type="ECO:0000256" key="11">
    <source>
        <dbReference type="ARBA" id="ARBA00022989"/>
    </source>
</evidence>
<evidence type="ECO:0000256" key="6">
    <source>
        <dbReference type="ARBA" id="ARBA00022448"/>
    </source>
</evidence>
<evidence type="ECO:0000256" key="17">
    <source>
        <dbReference type="RuleBase" id="RU004419"/>
    </source>
</evidence>
<evidence type="ECO:0000256" key="13">
    <source>
        <dbReference type="ARBA" id="ARBA00023075"/>
    </source>
</evidence>
<dbReference type="PANTHER" id="PTHR11434:SF0">
    <property type="entry name" value="NADH-UBIQUINONE OXIDOREDUCTASE CHAIN 4L"/>
    <property type="match status" value="1"/>
</dbReference>
<comment type="function">
    <text evidence="17">Core subunit of the mitochondrial membrane respiratory chain NADH dehydrogenase (Complex I) which catalyzes electron transfer from NADH through the respiratory chain, using ubiquinone as an electron acceptor.</text>
</comment>
<geneLocation type="mitochondrion" evidence="18"/>
<keyword evidence="10 17" id="KW-0249">Electron transport</keyword>
<dbReference type="GO" id="GO:0016651">
    <property type="term" value="F:oxidoreductase activity, acting on NAD(P)H"/>
    <property type="evidence" value="ECO:0007669"/>
    <property type="project" value="InterPro"/>
</dbReference>
<comment type="function">
    <text evidence="1">Core subunit of the mitochondrial membrane respiratory chain NADH dehydrogenase (Complex I) that is believed to belong to the minimal assembly required for catalysis. Complex I functions in the transfer of electrons from NADH to the respiratory chain. The immediate electron acceptor for the enzyme is believed to be ubiquinone.</text>
</comment>
<comment type="catalytic activity">
    <reaction evidence="16 17">
        <text>a ubiquinone + NADH + 5 H(+)(in) = a ubiquinol + NAD(+) + 4 H(+)(out)</text>
        <dbReference type="Rhea" id="RHEA:29091"/>
        <dbReference type="Rhea" id="RHEA-COMP:9565"/>
        <dbReference type="Rhea" id="RHEA-COMP:9566"/>
        <dbReference type="ChEBI" id="CHEBI:15378"/>
        <dbReference type="ChEBI" id="CHEBI:16389"/>
        <dbReference type="ChEBI" id="CHEBI:17976"/>
        <dbReference type="ChEBI" id="CHEBI:57540"/>
        <dbReference type="ChEBI" id="CHEBI:57945"/>
        <dbReference type="EC" id="7.1.1.2"/>
    </reaction>
</comment>
<feature type="transmembrane region" description="Helical" evidence="17">
    <location>
        <begin position="47"/>
        <end position="70"/>
    </location>
</feature>
<evidence type="ECO:0000256" key="12">
    <source>
        <dbReference type="ARBA" id="ARBA00023027"/>
    </source>
</evidence>
<keyword evidence="13 17" id="KW-0830">Ubiquinone</keyword>
<dbReference type="EC" id="7.1.1.2" evidence="4 17"/>
<dbReference type="Pfam" id="PF00420">
    <property type="entry name" value="Oxidored_q2"/>
    <property type="match status" value="1"/>
</dbReference>
<keyword evidence="8 17" id="KW-0812">Transmembrane</keyword>
<dbReference type="GO" id="GO:0030964">
    <property type="term" value="C:NADH dehydrogenase complex"/>
    <property type="evidence" value="ECO:0007669"/>
    <property type="project" value="TreeGrafter"/>
</dbReference>
<dbReference type="AlphaFoldDB" id="A0A343C319"/>
<evidence type="ECO:0000313" key="18">
    <source>
        <dbReference type="EMBL" id="ARH54412.1"/>
    </source>
</evidence>
<dbReference type="GO" id="GO:0042773">
    <property type="term" value="P:ATP synthesis coupled electron transport"/>
    <property type="evidence" value="ECO:0007669"/>
    <property type="project" value="UniProtKB-UniRule"/>
</dbReference>
<reference evidence="18" key="1">
    <citation type="submission" date="2016-04" db="EMBL/GenBank/DDBJ databases">
        <title>Mitochondria of beetle species.</title>
        <authorList>
            <person name="Hunter A."/>
            <person name="Moriniere J."/>
            <person name="Tang P."/>
            <person name="Linard B."/>
            <person name="Crampton-Platt A."/>
            <person name="Vogler A.P."/>
        </authorList>
    </citation>
    <scope>NUCLEOTIDE SEQUENCE</scope>
</reference>
<organism evidence="18">
    <name type="scientific">Hippodamia undecimnotata</name>
    <dbReference type="NCBI Taxonomy" id="703263"/>
    <lineage>
        <taxon>Eukaryota</taxon>
        <taxon>Metazoa</taxon>
        <taxon>Ecdysozoa</taxon>
        <taxon>Arthropoda</taxon>
        <taxon>Hexapoda</taxon>
        <taxon>Insecta</taxon>
        <taxon>Pterygota</taxon>
        <taxon>Neoptera</taxon>
        <taxon>Endopterygota</taxon>
        <taxon>Coleoptera</taxon>
        <taxon>Polyphaga</taxon>
        <taxon>Cucujiformia</taxon>
        <taxon>Coccinelloidea</taxon>
        <taxon>Coccinellidae</taxon>
        <taxon>Coccinellinae</taxon>
        <taxon>Coccinellini</taxon>
        <taxon>Hippodamia</taxon>
    </lineage>
</organism>
<protein>
    <recommendedName>
        <fullName evidence="5 17">NADH-ubiquinone oxidoreductase chain 4L</fullName>
        <ecNumber evidence="4 17">7.1.1.2</ecNumber>
    </recommendedName>
</protein>
<dbReference type="EMBL" id="KX087298">
    <property type="protein sequence ID" value="ARH54412.1"/>
    <property type="molecule type" value="Genomic_DNA"/>
</dbReference>
<comment type="subcellular location">
    <subcellularLocation>
        <location evidence="17">Mitochondrion inner membrane</location>
        <topology evidence="17">Multi-pass membrane protein</topology>
    </subcellularLocation>
    <subcellularLocation>
        <location evidence="2">Mitochondrion membrane</location>
        <topology evidence="2">Multi-pass membrane protein</topology>
    </subcellularLocation>
</comment>
<evidence type="ECO:0000256" key="4">
    <source>
        <dbReference type="ARBA" id="ARBA00012944"/>
    </source>
</evidence>
<evidence type="ECO:0000256" key="1">
    <source>
        <dbReference type="ARBA" id="ARBA00003257"/>
    </source>
</evidence>
<dbReference type="InterPro" id="IPR001133">
    <property type="entry name" value="NADH_UbQ_OxRdtase_chain4L/K"/>
</dbReference>
<evidence type="ECO:0000256" key="10">
    <source>
        <dbReference type="ARBA" id="ARBA00022982"/>
    </source>
</evidence>
<evidence type="ECO:0000256" key="3">
    <source>
        <dbReference type="ARBA" id="ARBA00010519"/>
    </source>
</evidence>
<dbReference type="PANTHER" id="PTHR11434">
    <property type="entry name" value="NADH-UBIQUINONE OXIDOREDUCTASE SUBUNIT ND4L"/>
    <property type="match status" value="1"/>
</dbReference>
<gene>
    <name evidence="18" type="primary">nad4l</name>
</gene>
<dbReference type="InterPro" id="IPR039428">
    <property type="entry name" value="NUOK/Mnh_C1-like"/>
</dbReference>
<evidence type="ECO:0000256" key="14">
    <source>
        <dbReference type="ARBA" id="ARBA00023128"/>
    </source>
</evidence>
<keyword evidence="11 17" id="KW-1133">Transmembrane helix</keyword>
<keyword evidence="7 17" id="KW-0679">Respiratory chain</keyword>
<dbReference type="GO" id="GO:0005743">
    <property type="term" value="C:mitochondrial inner membrane"/>
    <property type="evidence" value="ECO:0007669"/>
    <property type="project" value="UniProtKB-SubCell"/>
</dbReference>
<name>A0A343C319_9CUCU</name>